<evidence type="ECO:0000256" key="2">
    <source>
        <dbReference type="HAMAP-Rule" id="MF_00634"/>
    </source>
</evidence>
<gene>
    <name evidence="3" type="ORF">AT959_16600</name>
</gene>
<dbReference type="Pfam" id="PF02594">
    <property type="entry name" value="DUF167"/>
    <property type="match status" value="1"/>
</dbReference>
<accession>A0A133XF47</accession>
<protein>
    <recommendedName>
        <fullName evidence="2">UPF0235 protein AT959_16600</fullName>
    </recommendedName>
</protein>
<evidence type="ECO:0000313" key="3">
    <source>
        <dbReference type="EMBL" id="KXB29561.1"/>
    </source>
</evidence>
<evidence type="ECO:0000256" key="1">
    <source>
        <dbReference type="ARBA" id="ARBA00010364"/>
    </source>
</evidence>
<dbReference type="NCBIfam" id="TIGR00251">
    <property type="entry name" value="DUF167 family protein"/>
    <property type="match status" value="1"/>
</dbReference>
<dbReference type="RefSeq" id="WP_066885421.1">
    <property type="nucleotide sequence ID" value="NZ_LODL01000035.1"/>
</dbReference>
<dbReference type="PANTHER" id="PTHR13420:SF7">
    <property type="entry name" value="UPF0235 PROTEIN C15ORF40"/>
    <property type="match status" value="1"/>
</dbReference>
<comment type="caution">
    <text evidence="3">The sequence shown here is derived from an EMBL/GenBank/DDBJ whole genome shotgun (WGS) entry which is preliminary data.</text>
</comment>
<dbReference type="EMBL" id="LODL01000035">
    <property type="protein sequence ID" value="KXB29561.1"/>
    <property type="molecule type" value="Genomic_DNA"/>
</dbReference>
<sequence length="97" mass="10321">MSIWWRLAADGRITLTLHIQPGAKKTEIAGLHGEALKIRLAAPPVDGKANEALLKFVAETLHLPKSAVSLKSGQSSRHKVLEIVGTTPVAVAELAPK</sequence>
<keyword evidence="4" id="KW-1185">Reference proteome</keyword>
<dbReference type="Proteomes" id="UP000070186">
    <property type="component" value="Unassembled WGS sequence"/>
</dbReference>
<dbReference type="Gene3D" id="3.30.1200.10">
    <property type="entry name" value="YggU-like"/>
    <property type="match status" value="1"/>
</dbReference>
<evidence type="ECO:0000313" key="4">
    <source>
        <dbReference type="Proteomes" id="UP000070186"/>
    </source>
</evidence>
<dbReference type="SUPFAM" id="SSF69786">
    <property type="entry name" value="YggU-like"/>
    <property type="match status" value="1"/>
</dbReference>
<dbReference type="STRING" id="281362.AT959_16600"/>
<reference evidence="3 4" key="1">
    <citation type="submission" date="2015-12" db="EMBL/GenBank/DDBJ databases">
        <title>Nitrous oxide reduction kinetics distinguish bacteria harboring typical versus atypical NosZ.</title>
        <authorList>
            <person name="Yoon S."/>
            <person name="Nissen S."/>
            <person name="Park D."/>
            <person name="Sanford R.A."/>
            <person name="Loeffler F.E."/>
        </authorList>
    </citation>
    <scope>NUCLEOTIDE SEQUENCE [LARGE SCALE GENOMIC DNA]</scope>
    <source>
        <strain evidence="3 4">ATCC BAA-841</strain>
    </source>
</reference>
<name>A0A133XF47_9RHOO</name>
<comment type="similarity">
    <text evidence="1 2">Belongs to the UPF0235 family.</text>
</comment>
<dbReference type="GO" id="GO:0005737">
    <property type="term" value="C:cytoplasm"/>
    <property type="evidence" value="ECO:0007669"/>
    <property type="project" value="TreeGrafter"/>
</dbReference>
<organism evidence="3 4">
    <name type="scientific">Dechloromonas denitrificans</name>
    <dbReference type="NCBI Taxonomy" id="281362"/>
    <lineage>
        <taxon>Bacteria</taxon>
        <taxon>Pseudomonadati</taxon>
        <taxon>Pseudomonadota</taxon>
        <taxon>Betaproteobacteria</taxon>
        <taxon>Rhodocyclales</taxon>
        <taxon>Azonexaceae</taxon>
        <taxon>Dechloromonas</taxon>
    </lineage>
</organism>
<proteinExistence type="inferred from homology"/>
<dbReference type="InterPro" id="IPR003746">
    <property type="entry name" value="DUF167"/>
</dbReference>
<dbReference type="HAMAP" id="MF_00634">
    <property type="entry name" value="UPF0235"/>
    <property type="match status" value="1"/>
</dbReference>
<dbReference type="InterPro" id="IPR036591">
    <property type="entry name" value="YggU-like_sf"/>
</dbReference>
<dbReference type="PANTHER" id="PTHR13420">
    <property type="entry name" value="UPF0235 PROTEIN C15ORF40"/>
    <property type="match status" value="1"/>
</dbReference>
<dbReference type="SMART" id="SM01152">
    <property type="entry name" value="DUF167"/>
    <property type="match status" value="1"/>
</dbReference>
<dbReference type="AlphaFoldDB" id="A0A133XF47"/>